<evidence type="ECO:0000256" key="8">
    <source>
        <dbReference type="ARBA" id="ARBA00023289"/>
    </source>
</evidence>
<name>A0A507FMH7_9FUNG</name>
<organism evidence="11 12">
    <name type="scientific">Chytriomyces confervae</name>
    <dbReference type="NCBI Taxonomy" id="246404"/>
    <lineage>
        <taxon>Eukaryota</taxon>
        <taxon>Fungi</taxon>
        <taxon>Fungi incertae sedis</taxon>
        <taxon>Chytridiomycota</taxon>
        <taxon>Chytridiomycota incertae sedis</taxon>
        <taxon>Chytridiomycetes</taxon>
        <taxon>Chytridiales</taxon>
        <taxon>Chytriomycetaceae</taxon>
        <taxon>Chytriomyces</taxon>
    </lineage>
</organism>
<dbReference type="EMBL" id="QEAP01000041">
    <property type="protein sequence ID" value="TPX76638.1"/>
    <property type="molecule type" value="Genomic_DNA"/>
</dbReference>
<evidence type="ECO:0000259" key="10">
    <source>
        <dbReference type="PROSITE" id="PS50056"/>
    </source>
</evidence>
<evidence type="ECO:0000256" key="3">
    <source>
        <dbReference type="ARBA" id="ARBA00022481"/>
    </source>
</evidence>
<keyword evidence="5" id="KW-0904">Protein phosphatase</keyword>
<evidence type="ECO:0000256" key="2">
    <source>
        <dbReference type="ARBA" id="ARBA00013064"/>
    </source>
</evidence>
<protein>
    <recommendedName>
        <fullName evidence="2">protein-tyrosine-phosphatase</fullName>
        <ecNumber evidence="2">3.1.3.48</ecNumber>
    </recommendedName>
</protein>
<comment type="caution">
    <text evidence="11">The sequence shown here is derived from an EMBL/GenBank/DDBJ whole genome shotgun (WGS) entry which is preliminary data.</text>
</comment>
<evidence type="ECO:0000256" key="5">
    <source>
        <dbReference type="ARBA" id="ARBA00022912"/>
    </source>
</evidence>
<dbReference type="PANTHER" id="PTHR23339">
    <property type="entry name" value="TYROSINE SPECIFIC PROTEIN PHOSPHATASE AND DUAL SPECIFICITY PROTEIN PHOSPHATASE"/>
    <property type="match status" value="1"/>
</dbReference>
<evidence type="ECO:0000313" key="11">
    <source>
        <dbReference type="EMBL" id="TPX76638.1"/>
    </source>
</evidence>
<dbReference type="GO" id="GO:0004725">
    <property type="term" value="F:protein tyrosine phosphatase activity"/>
    <property type="evidence" value="ECO:0007669"/>
    <property type="project" value="UniProtKB-EC"/>
</dbReference>
<evidence type="ECO:0000256" key="9">
    <source>
        <dbReference type="ARBA" id="ARBA00051722"/>
    </source>
</evidence>
<comment type="similarity">
    <text evidence="1">Belongs to the protein-tyrosine phosphatase family.</text>
</comment>
<dbReference type="EC" id="3.1.3.48" evidence="2"/>
<accession>A0A507FMH7</accession>
<sequence length="252" mass="26849">MSCPRRVMTEVAYKNMRFVVFDAPTDSNAENYLNDLLTLNVTDVVRFCDPSYNTQPFTAAGINVTDMGFADGAVPPQEIVRSFLDLCTARFFQNNSSTPSAQSAPAIGVHCVAGLGRAPMLVVIALIESGLSPFEAVEYIRARRRGALNTVQLNYIVKDYKRLGAFSSASAGGNPSSPKFILNGMLFGNGLKKDKRVSLTPSLNSGESVGQAGGDEMTSFDVELGNGGAGAKNGGMKGLRGWWFGRKAGVTA</sequence>
<dbReference type="Proteomes" id="UP000320333">
    <property type="component" value="Unassembled WGS sequence"/>
</dbReference>
<keyword evidence="4" id="KW-0378">Hydrolase</keyword>
<evidence type="ECO:0000313" key="12">
    <source>
        <dbReference type="Proteomes" id="UP000320333"/>
    </source>
</evidence>
<keyword evidence="6" id="KW-1015">Disulfide bond</keyword>
<evidence type="ECO:0000256" key="7">
    <source>
        <dbReference type="ARBA" id="ARBA00023288"/>
    </source>
</evidence>
<keyword evidence="7" id="KW-0449">Lipoprotein</keyword>
<gene>
    <name evidence="11" type="ORF">CcCBS67573_g02091</name>
</gene>
<dbReference type="AlphaFoldDB" id="A0A507FMH7"/>
<dbReference type="FunFam" id="3.90.190.10:FF:000086">
    <property type="entry name" value="Protein tyrosine phosphatase-like protein"/>
    <property type="match status" value="1"/>
</dbReference>
<dbReference type="SUPFAM" id="SSF52799">
    <property type="entry name" value="(Phosphotyrosine protein) phosphatases II"/>
    <property type="match status" value="1"/>
</dbReference>
<evidence type="ECO:0000256" key="6">
    <source>
        <dbReference type="ARBA" id="ARBA00023157"/>
    </source>
</evidence>
<keyword evidence="12" id="KW-1185">Reference proteome</keyword>
<keyword evidence="8" id="KW-0636">Prenylation</keyword>
<dbReference type="SMART" id="SM00404">
    <property type="entry name" value="PTPc_motif"/>
    <property type="match status" value="1"/>
</dbReference>
<dbReference type="InterPro" id="IPR000387">
    <property type="entry name" value="Tyr_Pase_dom"/>
</dbReference>
<evidence type="ECO:0000256" key="1">
    <source>
        <dbReference type="ARBA" id="ARBA00009580"/>
    </source>
</evidence>
<dbReference type="InterPro" id="IPR029021">
    <property type="entry name" value="Prot-tyrosine_phosphatase-like"/>
</dbReference>
<reference evidence="11 12" key="1">
    <citation type="journal article" date="2019" name="Sci. Rep.">
        <title>Comparative genomics of chytrid fungi reveal insights into the obligate biotrophic and pathogenic lifestyle of Synchytrium endobioticum.</title>
        <authorList>
            <person name="van de Vossenberg B.T.L.H."/>
            <person name="Warris S."/>
            <person name="Nguyen H.D.T."/>
            <person name="van Gent-Pelzer M.P.E."/>
            <person name="Joly D.L."/>
            <person name="van de Geest H.C."/>
            <person name="Bonants P.J.M."/>
            <person name="Smith D.S."/>
            <person name="Levesque C.A."/>
            <person name="van der Lee T.A.J."/>
        </authorList>
    </citation>
    <scope>NUCLEOTIDE SEQUENCE [LARGE SCALE GENOMIC DNA]</scope>
    <source>
        <strain evidence="11 12">CBS 675.73</strain>
    </source>
</reference>
<dbReference type="GO" id="GO:0005737">
    <property type="term" value="C:cytoplasm"/>
    <property type="evidence" value="ECO:0007669"/>
    <property type="project" value="UniProtKB-ARBA"/>
</dbReference>
<comment type="catalytic activity">
    <reaction evidence="9">
        <text>O-phospho-L-tyrosyl-[protein] + H2O = L-tyrosyl-[protein] + phosphate</text>
        <dbReference type="Rhea" id="RHEA:10684"/>
        <dbReference type="Rhea" id="RHEA-COMP:10136"/>
        <dbReference type="Rhea" id="RHEA-COMP:20101"/>
        <dbReference type="ChEBI" id="CHEBI:15377"/>
        <dbReference type="ChEBI" id="CHEBI:43474"/>
        <dbReference type="ChEBI" id="CHEBI:46858"/>
        <dbReference type="ChEBI" id="CHEBI:61978"/>
        <dbReference type="EC" id="3.1.3.48"/>
    </reaction>
</comment>
<dbReference type="Gene3D" id="3.90.190.10">
    <property type="entry name" value="Protein tyrosine phosphatase superfamily"/>
    <property type="match status" value="1"/>
</dbReference>
<dbReference type="InterPro" id="IPR003595">
    <property type="entry name" value="Tyr_Pase_cat"/>
</dbReference>
<feature type="domain" description="Tyrosine specific protein phosphatases" evidence="10">
    <location>
        <begin position="81"/>
        <end position="155"/>
    </location>
</feature>
<proteinExistence type="inferred from homology"/>
<dbReference type="OrthoDB" id="5632at2759"/>
<dbReference type="CDD" id="cd14500">
    <property type="entry name" value="PTP-IVa"/>
    <property type="match status" value="1"/>
</dbReference>
<dbReference type="STRING" id="246404.A0A507FMH7"/>
<dbReference type="InterPro" id="IPR050561">
    <property type="entry name" value="PTP"/>
</dbReference>
<evidence type="ECO:0000256" key="4">
    <source>
        <dbReference type="ARBA" id="ARBA00022801"/>
    </source>
</evidence>
<dbReference type="PROSITE" id="PS50056">
    <property type="entry name" value="TYR_PHOSPHATASE_2"/>
    <property type="match status" value="1"/>
</dbReference>
<keyword evidence="3" id="KW-0488">Methylation</keyword>